<reference evidence="11 12" key="1">
    <citation type="journal article" date="2018" name="Cell">
        <title>The Chara Genome: Secondary Complexity and Implications for Plant Terrestrialization.</title>
        <authorList>
            <person name="Nishiyama T."/>
            <person name="Sakayama H."/>
            <person name="Vries J.D."/>
            <person name="Buschmann H."/>
            <person name="Saint-Marcoux D."/>
            <person name="Ullrich K.K."/>
            <person name="Haas F.B."/>
            <person name="Vanderstraeten L."/>
            <person name="Becker D."/>
            <person name="Lang D."/>
            <person name="Vosolsobe S."/>
            <person name="Rombauts S."/>
            <person name="Wilhelmsson P.K.I."/>
            <person name="Janitza P."/>
            <person name="Kern R."/>
            <person name="Heyl A."/>
            <person name="Rumpler F."/>
            <person name="Villalobos L.I.A.C."/>
            <person name="Clay J.M."/>
            <person name="Skokan R."/>
            <person name="Toyoda A."/>
            <person name="Suzuki Y."/>
            <person name="Kagoshima H."/>
            <person name="Schijlen E."/>
            <person name="Tajeshwar N."/>
            <person name="Catarino B."/>
            <person name="Hetherington A.J."/>
            <person name="Saltykova A."/>
            <person name="Bonnot C."/>
            <person name="Breuninger H."/>
            <person name="Symeonidi A."/>
            <person name="Radhakrishnan G.V."/>
            <person name="Van Nieuwerburgh F."/>
            <person name="Deforce D."/>
            <person name="Chang C."/>
            <person name="Karol K.G."/>
            <person name="Hedrich R."/>
            <person name="Ulvskov P."/>
            <person name="Glockner G."/>
            <person name="Delwiche C.F."/>
            <person name="Petrasek J."/>
            <person name="Van de Peer Y."/>
            <person name="Friml J."/>
            <person name="Beilby M."/>
            <person name="Dolan L."/>
            <person name="Kohara Y."/>
            <person name="Sugano S."/>
            <person name="Fujiyama A."/>
            <person name="Delaux P.-M."/>
            <person name="Quint M."/>
            <person name="TheiBen G."/>
            <person name="Hagemann M."/>
            <person name="Harholt J."/>
            <person name="Dunand C."/>
            <person name="Zachgo S."/>
            <person name="Langdale J."/>
            <person name="Maumus F."/>
            <person name="Straeten D.V.D."/>
            <person name="Gould S.B."/>
            <person name="Rensing S.A."/>
        </authorList>
    </citation>
    <scope>NUCLEOTIDE SEQUENCE [LARGE SCALE GENOMIC DNA]</scope>
    <source>
        <strain evidence="11 12">S276</strain>
    </source>
</reference>
<evidence type="ECO:0000256" key="6">
    <source>
        <dbReference type="ARBA" id="ARBA00022801"/>
    </source>
</evidence>
<evidence type="ECO:0000256" key="4">
    <source>
        <dbReference type="ARBA" id="ARBA00022722"/>
    </source>
</evidence>
<dbReference type="PROSITE" id="PS50878">
    <property type="entry name" value="RT_POL"/>
    <property type="match status" value="1"/>
</dbReference>
<dbReference type="InterPro" id="IPR043128">
    <property type="entry name" value="Rev_trsase/Diguanyl_cyclase"/>
</dbReference>
<keyword evidence="5" id="KW-0255">Endonuclease</keyword>
<dbReference type="EMBL" id="BFEA01000022">
    <property type="protein sequence ID" value="GBG61686.1"/>
    <property type="molecule type" value="Genomic_DNA"/>
</dbReference>
<dbReference type="Pfam" id="PF00078">
    <property type="entry name" value="RVT_1"/>
    <property type="match status" value="1"/>
</dbReference>
<evidence type="ECO:0000256" key="3">
    <source>
        <dbReference type="ARBA" id="ARBA00022695"/>
    </source>
</evidence>
<feature type="region of interest" description="Disordered" evidence="9">
    <location>
        <begin position="604"/>
        <end position="629"/>
    </location>
</feature>
<dbReference type="InterPro" id="IPR000477">
    <property type="entry name" value="RT_dom"/>
</dbReference>
<dbReference type="Proteomes" id="UP000265515">
    <property type="component" value="Unassembled WGS sequence"/>
</dbReference>
<keyword evidence="6" id="KW-0378">Hydrolase</keyword>
<evidence type="ECO:0000313" key="11">
    <source>
        <dbReference type="EMBL" id="GBG61686.1"/>
    </source>
</evidence>
<evidence type="ECO:0000256" key="8">
    <source>
        <dbReference type="SAM" id="Coils"/>
    </source>
</evidence>
<name>A0A388JV57_CHABU</name>
<dbReference type="InterPro" id="IPR053134">
    <property type="entry name" value="RNA-dir_DNA_polymerase"/>
</dbReference>
<evidence type="ECO:0000256" key="5">
    <source>
        <dbReference type="ARBA" id="ARBA00022759"/>
    </source>
</evidence>
<feature type="coiled-coil region" evidence="8">
    <location>
        <begin position="645"/>
        <end position="687"/>
    </location>
</feature>
<keyword evidence="12" id="KW-1185">Reference proteome</keyword>
<dbReference type="Gene3D" id="3.10.10.10">
    <property type="entry name" value="HIV Type 1 Reverse Transcriptase, subunit A, domain 1"/>
    <property type="match status" value="1"/>
</dbReference>
<dbReference type="PANTHER" id="PTHR24559">
    <property type="entry name" value="TRANSPOSON TY3-I GAG-POL POLYPROTEIN"/>
    <property type="match status" value="1"/>
</dbReference>
<sequence>MVNVTDLLHYDPPCPDAKLIPLEPDAPSISMAPICTSVPPPSVESTPPSHADADAEELARYMADLEPAVRDLIREYHDVFPSSFSYAGIPPMRDVEHSIQLVPDYRVHHQAPYRLSIPEATELKRQLEELLRLGFIKPSNSPWCAPVLFARKADGTLRLCIDYLSLNCYTVKNSYPMPRSDELFGRLAGNRFFTKIDLRSGYHQIRVAAADQPKTAFRSGFGHYEFTVMPFGLTNAPATFHRAMNDIFRDILEQYVLVYLDDILVYSRTLEDHLRHLRDVLDLLRRHGFYAKLSKCRFAQHKVDFLGHYVSDQGLHMDDAKITAIAEWPTPTSAKQLRSFLGLTSYYSNFIRGYARMGYPVLLICQAGVRESIWSFQWMIVMNDMDHDIILGRPWCANVEMIGMHLHDGAYMVDIEDLVTGRGELLRLIGTGGDTPKGKLATWSPSFEESVRKGVFARMKEMRERVEIMIEEAFNKEWVKMGLPQKKRRQKEDALGIMVIEKETEVKLGVNLPRPKEAQNEESGRMLKILDLLQLVKAIKYHKEGVDPVALAKFEGEVRKGHCLNGKLISIQPRLAEENEDEDKPCEVIEISNGDEMDEITRPREEGQPATVARRKDPPTVMDQRSREADEAYHARMLAWSTETKRRADDAATSAKKKAEDAEQAHLLALEQQRQHDEAAAKAADEERLQRREEIFSGYQTLLTMAAEWRTEAENGKLEDSENKIALLLSHLTDLLTTCITQQEDIHNLDYSLAQVHGRLRQLEQRPVAAPDASSSNTSDRLEALEMDVGSLKDGVQLQQTATQQLEQRICTAANHSSSEPRERTPKFDGQEIFCDSTKIDPISWFLKFELTLQLHYVKEHKHHTYLYSRSGGACQAWLDNLLSKYGVVVGDLHTKIRPRQQATSAGHVSRQQCHVNSREYHVSRPPTWSMLLRSQKAVMDQRSGEADEAYHARMLAWSTETKRRADDAATAAKKKVEDTEQARLLALEQQRQHDEAAAKAADEERLQRREEIFSGEQTLLTMASEWRTEAENGKLEDSENKIALLLSHLTDLLTTCITQQEDIHSLDDSLAQVHGRLWQLEQRLVAAPDPSSSNTSDRLEALEMDMGSLKDGVQLQQTATQQLEQRICTAANHSSSEPRERTPKFDGQEIFCDSTKTDPISWFRKFELTLQLHYVKEHKHHTYLYSRSGGACQAWLDNLLSKYGVVVGDLHTKISWDDLKAAWHKRFQVELPEIKAMDKLMVFKQGTLPSTDWIAEYQRLTSVPDIQMGFKAIRHYFISR</sequence>
<keyword evidence="4" id="KW-0540">Nuclease</keyword>
<protein>
    <recommendedName>
        <fullName evidence="10">Reverse transcriptase domain-containing protein</fullName>
    </recommendedName>
</protein>
<keyword evidence="3" id="KW-0548">Nucleotidyltransferase</keyword>
<evidence type="ECO:0000256" key="1">
    <source>
        <dbReference type="ARBA" id="ARBA00022670"/>
    </source>
</evidence>
<dbReference type="GO" id="GO:0003964">
    <property type="term" value="F:RNA-directed DNA polymerase activity"/>
    <property type="evidence" value="ECO:0007669"/>
    <property type="project" value="UniProtKB-KW"/>
</dbReference>
<evidence type="ECO:0000256" key="2">
    <source>
        <dbReference type="ARBA" id="ARBA00022679"/>
    </source>
</evidence>
<proteinExistence type="predicted"/>
<feature type="coiled-coil region" evidence="8">
    <location>
        <begin position="963"/>
        <end position="1005"/>
    </location>
</feature>
<keyword evidence="8" id="KW-0175">Coiled coil</keyword>
<accession>A0A388JV57</accession>
<dbReference type="PANTHER" id="PTHR24559:SF444">
    <property type="entry name" value="REVERSE TRANSCRIPTASE DOMAIN-CONTAINING PROTEIN"/>
    <property type="match status" value="1"/>
</dbReference>
<gene>
    <name evidence="11" type="ORF">CBR_g23202</name>
</gene>
<dbReference type="CDD" id="cd01647">
    <property type="entry name" value="RT_LTR"/>
    <property type="match status" value="1"/>
</dbReference>
<feature type="domain" description="Reverse transcriptase" evidence="10">
    <location>
        <begin position="131"/>
        <end position="310"/>
    </location>
</feature>
<evidence type="ECO:0000256" key="7">
    <source>
        <dbReference type="ARBA" id="ARBA00022918"/>
    </source>
</evidence>
<keyword evidence="1" id="KW-0645">Protease</keyword>
<dbReference type="SUPFAM" id="SSF56672">
    <property type="entry name" value="DNA/RNA polymerases"/>
    <property type="match status" value="1"/>
</dbReference>
<dbReference type="GO" id="GO:0008233">
    <property type="term" value="F:peptidase activity"/>
    <property type="evidence" value="ECO:0007669"/>
    <property type="project" value="UniProtKB-KW"/>
</dbReference>
<dbReference type="InterPro" id="IPR043502">
    <property type="entry name" value="DNA/RNA_pol_sf"/>
</dbReference>
<keyword evidence="7" id="KW-0695">RNA-directed DNA polymerase</keyword>
<dbReference type="Gramene" id="GBG61686">
    <property type="protein sequence ID" value="GBG61686"/>
    <property type="gene ID" value="CBR_g23202"/>
</dbReference>
<dbReference type="OrthoDB" id="3341476at2759"/>
<dbReference type="Gene3D" id="3.30.70.270">
    <property type="match status" value="2"/>
</dbReference>
<feature type="compositionally biased region" description="Basic and acidic residues" evidence="9">
    <location>
        <begin position="614"/>
        <end position="629"/>
    </location>
</feature>
<evidence type="ECO:0000313" key="12">
    <source>
        <dbReference type="Proteomes" id="UP000265515"/>
    </source>
</evidence>
<organism evidence="11 12">
    <name type="scientific">Chara braunii</name>
    <name type="common">Braun's stonewort</name>
    <dbReference type="NCBI Taxonomy" id="69332"/>
    <lineage>
        <taxon>Eukaryota</taxon>
        <taxon>Viridiplantae</taxon>
        <taxon>Streptophyta</taxon>
        <taxon>Charophyceae</taxon>
        <taxon>Charales</taxon>
        <taxon>Characeae</taxon>
        <taxon>Chara</taxon>
    </lineage>
</organism>
<dbReference type="GO" id="GO:0006508">
    <property type="term" value="P:proteolysis"/>
    <property type="evidence" value="ECO:0007669"/>
    <property type="project" value="UniProtKB-KW"/>
</dbReference>
<dbReference type="FunFam" id="3.10.10.10:FF:000007">
    <property type="entry name" value="Retrovirus-related Pol polyprotein from transposon 17.6-like Protein"/>
    <property type="match status" value="1"/>
</dbReference>
<evidence type="ECO:0000256" key="9">
    <source>
        <dbReference type="SAM" id="MobiDB-lite"/>
    </source>
</evidence>
<keyword evidence="2" id="KW-0808">Transferase</keyword>
<dbReference type="GO" id="GO:0004519">
    <property type="term" value="F:endonuclease activity"/>
    <property type="evidence" value="ECO:0007669"/>
    <property type="project" value="UniProtKB-KW"/>
</dbReference>
<evidence type="ECO:0000259" key="10">
    <source>
        <dbReference type="PROSITE" id="PS50878"/>
    </source>
</evidence>
<comment type="caution">
    <text evidence="11">The sequence shown here is derived from an EMBL/GenBank/DDBJ whole genome shotgun (WGS) entry which is preliminary data.</text>
</comment>